<dbReference type="Pfam" id="PF03780">
    <property type="entry name" value="Asp23"/>
    <property type="match status" value="1"/>
</dbReference>
<evidence type="ECO:0000313" key="3">
    <source>
        <dbReference type="Proteomes" id="UP000620075"/>
    </source>
</evidence>
<accession>A0A934KIQ8</accession>
<evidence type="ECO:0000256" key="1">
    <source>
        <dbReference type="ARBA" id="ARBA00005721"/>
    </source>
</evidence>
<dbReference type="EMBL" id="JAEKNQ010000038">
    <property type="protein sequence ID" value="MBJ7603553.1"/>
    <property type="molecule type" value="Genomic_DNA"/>
</dbReference>
<reference evidence="2 3" key="1">
    <citation type="submission" date="2020-10" db="EMBL/GenBank/DDBJ databases">
        <title>Ca. Dormibacterota MAGs.</title>
        <authorList>
            <person name="Montgomery K."/>
        </authorList>
    </citation>
    <scope>NUCLEOTIDE SEQUENCE [LARGE SCALE GENOMIC DNA]</scope>
    <source>
        <strain evidence="2">SC8811_S16_3</strain>
    </source>
</reference>
<comment type="similarity">
    <text evidence="1">Belongs to the asp23 family.</text>
</comment>
<dbReference type="Proteomes" id="UP000620075">
    <property type="component" value="Unassembled WGS sequence"/>
</dbReference>
<sequence length="113" mass="12031">MAQATSGSVRVANEVIASIAALAAREVEGVQDVDQSSARQLMDWLKRQTVHSGVRVALDGERKLHLDVFLTVVSTAALQVVAARVQANVVEAVERMLGLEVAEVSVFVSSVAF</sequence>
<organism evidence="2 3">
    <name type="scientific">Candidatus Dormiibacter inghamiae</name>
    <dbReference type="NCBI Taxonomy" id="3127013"/>
    <lineage>
        <taxon>Bacteria</taxon>
        <taxon>Bacillati</taxon>
        <taxon>Candidatus Dormiibacterota</taxon>
        <taxon>Candidatus Dormibacteria</taxon>
        <taxon>Candidatus Dormibacterales</taxon>
        <taxon>Candidatus Dormibacteraceae</taxon>
        <taxon>Candidatus Dormiibacter</taxon>
    </lineage>
</organism>
<evidence type="ECO:0000313" key="2">
    <source>
        <dbReference type="EMBL" id="MBJ7603553.1"/>
    </source>
</evidence>
<name>A0A934KIQ8_9BACT</name>
<comment type="caution">
    <text evidence="2">The sequence shown here is derived from an EMBL/GenBank/DDBJ whole genome shotgun (WGS) entry which is preliminary data.</text>
</comment>
<gene>
    <name evidence="2" type="ORF">JF888_10250</name>
</gene>
<dbReference type="RefSeq" id="WP_338179769.1">
    <property type="nucleotide sequence ID" value="NZ_JAEKNQ010000038.1"/>
</dbReference>
<dbReference type="PANTHER" id="PTHR34297">
    <property type="entry name" value="HYPOTHETICAL CYTOSOLIC PROTEIN-RELATED"/>
    <property type="match status" value="1"/>
</dbReference>
<proteinExistence type="inferred from homology"/>
<dbReference type="AlphaFoldDB" id="A0A934KIQ8"/>
<protein>
    <submittedName>
        <fullName evidence="2">Asp23/Gls24 family envelope stress response protein</fullName>
    </submittedName>
</protein>
<dbReference type="InterPro" id="IPR005531">
    <property type="entry name" value="Asp23"/>
</dbReference>